<dbReference type="KEGG" id="bbh:BN112_2441"/>
<dbReference type="Gene3D" id="3.40.50.12780">
    <property type="entry name" value="N-terminal domain of ligase-like"/>
    <property type="match status" value="1"/>
</dbReference>
<evidence type="ECO:0000313" key="4">
    <source>
        <dbReference type="Proteomes" id="UP000007564"/>
    </source>
</evidence>
<feature type="domain" description="AMP-binding enzyme C-terminal" evidence="2">
    <location>
        <begin position="444"/>
        <end position="519"/>
    </location>
</feature>
<dbReference type="OrthoDB" id="9766486at2"/>
<reference evidence="3 4" key="1">
    <citation type="journal article" date="2012" name="BMC Genomics">
        <title>Comparative genomics of the classical Bordetella subspecies: the evolution and exchange of virulence-associated diversity amongst closely related pathogens.</title>
        <authorList>
            <person name="Park J."/>
            <person name="Zhang Y."/>
            <person name="Buboltz A.M."/>
            <person name="Zhang X."/>
            <person name="Schuster S.C."/>
            <person name="Ahuja U."/>
            <person name="Liu M."/>
            <person name="Miller J.F."/>
            <person name="Sebaihia M."/>
            <person name="Bentley S.D."/>
            <person name="Parkhill J."/>
            <person name="Harvill E.T."/>
        </authorList>
    </citation>
    <scope>NUCLEOTIDE SEQUENCE [LARGE SCALE GENOMIC DNA]</scope>
    <source>
        <strain evidence="3 4">253</strain>
    </source>
</reference>
<organism evidence="3 4">
    <name type="scientific">Bordetella bronchiseptica 253</name>
    <dbReference type="NCBI Taxonomy" id="568707"/>
    <lineage>
        <taxon>Bacteria</taxon>
        <taxon>Pseudomonadati</taxon>
        <taxon>Pseudomonadota</taxon>
        <taxon>Betaproteobacteria</taxon>
        <taxon>Burkholderiales</taxon>
        <taxon>Alcaligenaceae</taxon>
        <taxon>Bordetella</taxon>
    </lineage>
</organism>
<dbReference type="HOGENOM" id="CLU_000022_59_0_4"/>
<accession>A0A0C6P7P9</accession>
<dbReference type="PROSITE" id="PS00455">
    <property type="entry name" value="AMP_BINDING"/>
    <property type="match status" value="1"/>
</dbReference>
<evidence type="ECO:0000313" key="3">
    <source>
        <dbReference type="EMBL" id="CCJ54358.1"/>
    </source>
</evidence>
<dbReference type="PANTHER" id="PTHR43767">
    <property type="entry name" value="LONG-CHAIN-FATTY-ACID--COA LIGASE"/>
    <property type="match status" value="1"/>
</dbReference>
<dbReference type="AlphaFoldDB" id="A0A0C6P7P9"/>
<sequence length="539" mass="58301">MDIRDIKPAGPTWLDVVGQHAAATPERTALGLDGHTLSYSRLLAVVDEAAALLARLGVRRGDRVALLSPPRPEAIITFLACTRLGAVWLALNPKYKAPEIHYILDHARPTLLMSVREFDNTEYVQTVEQVVAGIGRDRGHAIATVFFGREQPTHDDLFAALRGAAQERGGDAALPGPAAAQPGQACMLVYTSGSTGRPKGVLLAEFASLFRATVQKDYFATSRPPCILNFSPINHVGGMQFRSLVQLAAGGTIHFQERFQPGETLALIRRHRINMLMLGPTMLNMLMAHPDFDVDIFRQLEWYISAGAALPVPALKLLAANCPRVGSVYGSTESCSTVTYASLDDSFDAVAYSIGRPIPGDEMRVADAQGEPAGPGIEGELQIRRRYCMVGYLNDPAATRAAFTEDGWYRTGDLATLLPDGSFKLAGRIKEMFKSGGYNVYPREVELALESHPEVKMAAVVAVDDPMFQQVGHAYVLVEPRTALTAGQLTAWSKERLANYKVPKRIELRTALPMLAIGKVDKVALQAAAARDAAVAAAG</sequence>
<dbReference type="InterPro" id="IPR025110">
    <property type="entry name" value="AMP-bd_C"/>
</dbReference>
<evidence type="ECO:0000259" key="2">
    <source>
        <dbReference type="Pfam" id="PF13193"/>
    </source>
</evidence>
<dbReference type="Gene3D" id="3.30.300.30">
    <property type="match status" value="1"/>
</dbReference>
<dbReference type="RefSeq" id="WP_015064448.1">
    <property type="nucleotide sequence ID" value="NC_019382.1"/>
</dbReference>
<dbReference type="InterPro" id="IPR042099">
    <property type="entry name" value="ANL_N_sf"/>
</dbReference>
<dbReference type="InterPro" id="IPR050237">
    <property type="entry name" value="ATP-dep_AMP-bd_enzyme"/>
</dbReference>
<protein>
    <submittedName>
        <fullName evidence="3">Putative long-chain-fatty-acid-CoA ligase</fullName>
    </submittedName>
</protein>
<proteinExistence type="predicted"/>
<keyword evidence="3" id="KW-0436">Ligase</keyword>
<feature type="domain" description="AMP-dependent synthetase/ligase" evidence="1">
    <location>
        <begin position="19"/>
        <end position="393"/>
    </location>
</feature>
<dbReference type="GO" id="GO:0016878">
    <property type="term" value="F:acid-thiol ligase activity"/>
    <property type="evidence" value="ECO:0007669"/>
    <property type="project" value="UniProtKB-ARBA"/>
</dbReference>
<dbReference type="SUPFAM" id="SSF56801">
    <property type="entry name" value="Acetyl-CoA synthetase-like"/>
    <property type="match status" value="1"/>
</dbReference>
<evidence type="ECO:0000259" key="1">
    <source>
        <dbReference type="Pfam" id="PF00501"/>
    </source>
</evidence>
<dbReference type="InterPro" id="IPR000873">
    <property type="entry name" value="AMP-dep_synth/lig_dom"/>
</dbReference>
<dbReference type="Pfam" id="PF13193">
    <property type="entry name" value="AMP-binding_C"/>
    <property type="match status" value="1"/>
</dbReference>
<dbReference type="PANTHER" id="PTHR43767:SF1">
    <property type="entry name" value="NONRIBOSOMAL PEPTIDE SYNTHASE PES1 (EUROFUNG)-RELATED"/>
    <property type="match status" value="1"/>
</dbReference>
<dbReference type="InterPro" id="IPR045851">
    <property type="entry name" value="AMP-bd_C_sf"/>
</dbReference>
<dbReference type="Proteomes" id="UP000007564">
    <property type="component" value="Chromosome"/>
</dbReference>
<dbReference type="Pfam" id="PF00501">
    <property type="entry name" value="AMP-binding"/>
    <property type="match status" value="1"/>
</dbReference>
<name>A0A0C6P7P9_BORBO</name>
<dbReference type="EMBL" id="HE965806">
    <property type="protein sequence ID" value="CCJ54358.1"/>
    <property type="molecule type" value="Genomic_DNA"/>
</dbReference>
<gene>
    <name evidence="3" type="ORF">BN112_2441</name>
</gene>
<dbReference type="InterPro" id="IPR020845">
    <property type="entry name" value="AMP-binding_CS"/>
</dbReference>